<dbReference type="PRINTS" id="PR00793">
    <property type="entry name" value="PROAMNOPTASE"/>
</dbReference>
<keyword evidence="13" id="KW-1185">Reference proteome</keyword>
<dbReference type="AlphaFoldDB" id="A0A4P7GQE7"/>
<dbReference type="RefSeq" id="WP_135080104.1">
    <property type="nucleotide sequence ID" value="NZ_CP038267.1"/>
</dbReference>
<comment type="catalytic activity">
    <reaction evidence="1 8 10">
        <text>Release of N-terminal proline from a peptide.</text>
        <dbReference type="EC" id="3.4.11.5"/>
    </reaction>
</comment>
<accession>A0A4P7GQE7</accession>
<comment type="subcellular location">
    <subcellularLocation>
        <location evidence="2 8">Cytoplasm</location>
    </subcellularLocation>
</comment>
<dbReference type="GO" id="GO:0005737">
    <property type="term" value="C:cytoplasm"/>
    <property type="evidence" value="ECO:0007669"/>
    <property type="project" value="UniProtKB-SubCell"/>
</dbReference>
<dbReference type="InterPro" id="IPR005944">
    <property type="entry name" value="Pro_iminopeptidase"/>
</dbReference>
<evidence type="ECO:0000256" key="3">
    <source>
        <dbReference type="ARBA" id="ARBA00010088"/>
    </source>
</evidence>
<keyword evidence="7 8" id="KW-0378">Hydrolase</keyword>
<evidence type="ECO:0000256" key="2">
    <source>
        <dbReference type="ARBA" id="ARBA00004496"/>
    </source>
</evidence>
<evidence type="ECO:0000256" key="10">
    <source>
        <dbReference type="RuleBase" id="RU003421"/>
    </source>
</evidence>
<dbReference type="Gene3D" id="3.40.50.1820">
    <property type="entry name" value="alpha/beta hydrolase"/>
    <property type="match status" value="1"/>
</dbReference>
<keyword evidence="5 8" id="KW-0963">Cytoplasm</keyword>
<proteinExistence type="inferred from homology"/>
<evidence type="ECO:0000259" key="11">
    <source>
        <dbReference type="Pfam" id="PF00561"/>
    </source>
</evidence>
<dbReference type="InterPro" id="IPR000073">
    <property type="entry name" value="AB_hydrolase_1"/>
</dbReference>
<dbReference type="Proteomes" id="UP000294894">
    <property type="component" value="Chromosome"/>
</dbReference>
<evidence type="ECO:0000256" key="4">
    <source>
        <dbReference type="ARBA" id="ARBA00022438"/>
    </source>
</evidence>
<evidence type="ECO:0000256" key="6">
    <source>
        <dbReference type="ARBA" id="ARBA00022670"/>
    </source>
</evidence>
<evidence type="ECO:0000256" key="8">
    <source>
        <dbReference type="PIRNR" id="PIRNR006431"/>
    </source>
</evidence>
<feature type="domain" description="AB hydrolase-1" evidence="11">
    <location>
        <begin position="37"/>
        <end position="298"/>
    </location>
</feature>
<dbReference type="PIRSF" id="PIRSF006431">
    <property type="entry name" value="Pept_S33"/>
    <property type="match status" value="1"/>
</dbReference>
<evidence type="ECO:0000313" key="12">
    <source>
        <dbReference type="EMBL" id="QBR94057.1"/>
    </source>
</evidence>
<dbReference type="GO" id="GO:0006508">
    <property type="term" value="P:proteolysis"/>
    <property type="evidence" value="ECO:0007669"/>
    <property type="project" value="UniProtKB-KW"/>
</dbReference>
<dbReference type="Pfam" id="PF00561">
    <property type="entry name" value="Abhydrolase_1"/>
    <property type="match status" value="1"/>
</dbReference>
<gene>
    <name evidence="12" type="primary">pip</name>
    <name evidence="12" type="ORF">EXE57_18530</name>
</gene>
<dbReference type="PANTHER" id="PTHR43722">
    <property type="entry name" value="PROLINE IMINOPEPTIDASE"/>
    <property type="match status" value="1"/>
</dbReference>
<evidence type="ECO:0000256" key="1">
    <source>
        <dbReference type="ARBA" id="ARBA00001585"/>
    </source>
</evidence>
<name>A0A4P7GQE7_9ACTN</name>
<dbReference type="KEGG" id="noy:EXE57_18530"/>
<dbReference type="NCBIfam" id="TIGR01249">
    <property type="entry name" value="pro_imino_pep_1"/>
    <property type="match status" value="1"/>
</dbReference>
<dbReference type="PRINTS" id="PR00111">
    <property type="entry name" value="ABHYDROLASE"/>
</dbReference>
<protein>
    <recommendedName>
        <fullName evidence="8 10">Proline iminopeptidase</fullName>
        <shortName evidence="8">PIP</shortName>
        <ecNumber evidence="8 10">3.4.11.5</ecNumber>
    </recommendedName>
    <alternativeName>
        <fullName evidence="8">Prolyl aminopeptidase</fullName>
    </alternativeName>
</protein>
<feature type="active site" evidence="9">
    <location>
        <position position="269"/>
    </location>
</feature>
<feature type="active site" description="Nucleophile" evidence="9">
    <location>
        <position position="114"/>
    </location>
</feature>
<keyword evidence="4 8" id="KW-0031">Aminopeptidase</keyword>
<dbReference type="SUPFAM" id="SSF53474">
    <property type="entry name" value="alpha/beta-Hydrolases"/>
    <property type="match status" value="1"/>
</dbReference>
<reference evidence="12 13" key="1">
    <citation type="submission" date="2019-03" db="EMBL/GenBank/DDBJ databases">
        <title>Three New Species of Nocardioides, Nocardioides euryhalodurans sp. nov., Nocardioides seonyuensis sp. nov. and Nocardioides eburneoflavus sp. nov., Iolated from Soil.</title>
        <authorList>
            <person name="Roh S.G."/>
            <person name="Lee C."/>
            <person name="Kim M.-K."/>
            <person name="Kim S.B."/>
        </authorList>
    </citation>
    <scope>NUCLEOTIDE SEQUENCE [LARGE SCALE GENOMIC DNA]</scope>
    <source>
        <strain evidence="12 13">MMS17-SY117</strain>
    </source>
</reference>
<feature type="active site" description="Proton donor" evidence="9">
    <location>
        <position position="297"/>
    </location>
</feature>
<dbReference type="EMBL" id="CP038267">
    <property type="protein sequence ID" value="QBR94057.1"/>
    <property type="molecule type" value="Genomic_DNA"/>
</dbReference>
<dbReference type="PANTHER" id="PTHR43722:SF1">
    <property type="entry name" value="PROLINE IMINOPEPTIDASE"/>
    <property type="match status" value="1"/>
</dbReference>
<organism evidence="12 13">
    <name type="scientific">Nocardioides euryhalodurans</name>
    <dbReference type="NCBI Taxonomy" id="2518370"/>
    <lineage>
        <taxon>Bacteria</taxon>
        <taxon>Bacillati</taxon>
        <taxon>Actinomycetota</taxon>
        <taxon>Actinomycetes</taxon>
        <taxon>Propionibacteriales</taxon>
        <taxon>Nocardioidaceae</taxon>
        <taxon>Nocardioides</taxon>
    </lineage>
</organism>
<evidence type="ECO:0000256" key="7">
    <source>
        <dbReference type="ARBA" id="ARBA00022801"/>
    </source>
</evidence>
<dbReference type="EC" id="3.4.11.5" evidence="8 10"/>
<dbReference type="GO" id="GO:0004177">
    <property type="term" value="F:aminopeptidase activity"/>
    <property type="evidence" value="ECO:0007669"/>
    <property type="project" value="UniProtKB-UniRule"/>
</dbReference>
<evidence type="ECO:0000256" key="5">
    <source>
        <dbReference type="ARBA" id="ARBA00022490"/>
    </source>
</evidence>
<keyword evidence="6 8" id="KW-0645">Protease</keyword>
<sequence>MSADVVGEPYASGMLATGDGHHVYWEECGNPDGKPAVVLHGGPGSGASPSWRRYFDLSRYRVVLLDQRGCGRSRPHAGDDLAALEHNTTAHLVADLEALRTLRGIDRWLLLGASWGSTLALSYAVEHPDRVSEMVLWAVVTTRERDVHWLTHVMGEVYPEEFDRLLALLPPDERGGNVPAAVHRLLLSEDAAVRDEASLAWCAWEDRLAAVSGPPRPDPRFEDPRFRLGWTRLVTHYFGHHAFQADDAIVGRLDRLAHVPAVLLRGRLDIASPLRSAYEVASLMPRATLHVVEADAHGAGDDTRARIVAALDRFAG</sequence>
<dbReference type="InterPro" id="IPR029058">
    <property type="entry name" value="AB_hydrolase_fold"/>
</dbReference>
<dbReference type="InterPro" id="IPR002410">
    <property type="entry name" value="Peptidase_S33"/>
</dbReference>
<evidence type="ECO:0000256" key="9">
    <source>
        <dbReference type="PIRSR" id="PIRSR006431-1"/>
    </source>
</evidence>
<comment type="similarity">
    <text evidence="3 8 10">Belongs to the peptidase S33 family.</text>
</comment>
<dbReference type="OrthoDB" id="9796770at2"/>
<evidence type="ECO:0000313" key="13">
    <source>
        <dbReference type="Proteomes" id="UP000294894"/>
    </source>
</evidence>